<dbReference type="PATRIC" id="fig|1219045.3.peg.1400"/>
<feature type="domain" description="RES" evidence="1">
    <location>
        <begin position="80"/>
        <end position="209"/>
    </location>
</feature>
<dbReference type="Proteomes" id="UP000024284">
    <property type="component" value="Unassembled WGS sequence"/>
</dbReference>
<accession>A0A086PBS0</accession>
<dbReference type="AlphaFoldDB" id="A0A086PBS0"/>
<gene>
    <name evidence="2" type="ORF">BV98_001369</name>
</gene>
<dbReference type="InterPro" id="IPR014914">
    <property type="entry name" value="RES_dom"/>
</dbReference>
<dbReference type="EMBL" id="JFZA02000010">
    <property type="protein sequence ID" value="KFG90838.1"/>
    <property type="molecule type" value="Genomic_DNA"/>
</dbReference>
<reference evidence="2" key="1">
    <citation type="submission" date="2014-08" db="EMBL/GenBank/DDBJ databases">
        <title>Draft genome sequences of Sphingobium herbicidovorans.</title>
        <authorList>
            <person name="Gan H.M."/>
            <person name="Gan H.Y."/>
            <person name="Savka M.A."/>
        </authorList>
    </citation>
    <scope>NUCLEOTIDE SEQUENCE [LARGE SCALE GENOMIC DNA]</scope>
    <source>
        <strain evidence="2">NBRC 16415</strain>
    </source>
</reference>
<sequence length="229" mass="24611">MLEELTIRREALPRTVRLVTTARLRSSVLLNLVDETDLAALAEIEGATSNRLVAQSRGAGEVQSYELVFGVSHANFINAAFAYAKPREPNRFNGADRGAWYAGLDVETSLAEVCFHLTSFLEATGRFNAVVEYAELFASFAGEFLDLRPHGDHPALNPNKALGYPVGNALADAARASGLNGIIYPSVRHPGGTCLAALFPHAVQSVAQGDVYRMTWAGSPEPTIEKVPG</sequence>
<dbReference type="OrthoDB" id="9795903at2"/>
<dbReference type="Pfam" id="PF08808">
    <property type="entry name" value="RES"/>
    <property type="match status" value="1"/>
</dbReference>
<name>A0A086PBS0_SPHHM</name>
<evidence type="ECO:0000313" key="3">
    <source>
        <dbReference type="Proteomes" id="UP000024284"/>
    </source>
</evidence>
<dbReference type="eggNOG" id="COG5654">
    <property type="taxonomic scope" value="Bacteria"/>
</dbReference>
<proteinExistence type="predicted"/>
<evidence type="ECO:0000259" key="1">
    <source>
        <dbReference type="SMART" id="SM00953"/>
    </source>
</evidence>
<organism evidence="2 3">
    <name type="scientific">Sphingobium herbicidovorans (strain ATCC 700291 / DSM 11019 / CCUG 56400 / KCTC 2939 / LMG 18315 / NBRC 16415 / MH)</name>
    <name type="common">Sphingomonas herbicidovorans</name>
    <dbReference type="NCBI Taxonomy" id="1219045"/>
    <lineage>
        <taxon>Bacteria</taxon>
        <taxon>Pseudomonadati</taxon>
        <taxon>Pseudomonadota</taxon>
        <taxon>Alphaproteobacteria</taxon>
        <taxon>Sphingomonadales</taxon>
        <taxon>Sphingomonadaceae</taxon>
        <taxon>Sphingobium</taxon>
    </lineage>
</organism>
<evidence type="ECO:0000313" key="2">
    <source>
        <dbReference type="EMBL" id="KFG90838.1"/>
    </source>
</evidence>
<protein>
    <recommendedName>
        <fullName evidence="1">RES domain-containing protein</fullName>
    </recommendedName>
</protein>
<dbReference type="STRING" id="76947.GCA_002080435_03978"/>
<keyword evidence="3" id="KW-1185">Reference proteome</keyword>
<dbReference type="RefSeq" id="WP_051908144.1">
    <property type="nucleotide sequence ID" value="NZ_BCZD01000045.1"/>
</dbReference>
<dbReference type="SMART" id="SM00953">
    <property type="entry name" value="RES"/>
    <property type="match status" value="1"/>
</dbReference>
<comment type="caution">
    <text evidence="2">The sequence shown here is derived from an EMBL/GenBank/DDBJ whole genome shotgun (WGS) entry which is preliminary data.</text>
</comment>